<organism evidence="2 3">
    <name type="scientific">Dryococelus australis</name>
    <dbReference type="NCBI Taxonomy" id="614101"/>
    <lineage>
        <taxon>Eukaryota</taxon>
        <taxon>Metazoa</taxon>
        <taxon>Ecdysozoa</taxon>
        <taxon>Arthropoda</taxon>
        <taxon>Hexapoda</taxon>
        <taxon>Insecta</taxon>
        <taxon>Pterygota</taxon>
        <taxon>Neoptera</taxon>
        <taxon>Polyneoptera</taxon>
        <taxon>Phasmatodea</taxon>
        <taxon>Verophasmatodea</taxon>
        <taxon>Anareolatae</taxon>
        <taxon>Phasmatidae</taxon>
        <taxon>Eurycanthinae</taxon>
        <taxon>Dryococelus</taxon>
    </lineage>
</organism>
<evidence type="ECO:0000313" key="3">
    <source>
        <dbReference type="Proteomes" id="UP001159363"/>
    </source>
</evidence>
<sequence length="352" mass="39068">MNLTLLTIALPENTFKTQSSSNKTGTLHASSHNIAHRGDIIAHAPAGVNRSASSIFALHTNIPLTRGKPLALRGQLLELVVTNMRCKNEVEVIVEISSGVLEICVIESFFVINSINFGVTVAERLSRSPLATANRFQYPAGSPDFRKWESSRAMQLVGGFSRGFPVFPAPSFRRRSVFTSIPLIGSKDLAVKSSPNLFTHSISIPICLLGFACGESCLSDAGVTWASFDEHDTTRQKRRQWCDKNLFNMTKGYFVKLRLHEAEEYPESRTLAELQISWRYASVFPDVTWRDCGNRLFPRGTYITALVPRGTPAPRHPSSSPAGQPHSVTSLSAQRHYARLLIVRELQHSSLF</sequence>
<reference evidence="2 3" key="1">
    <citation type="submission" date="2023-02" db="EMBL/GenBank/DDBJ databases">
        <title>LHISI_Scaffold_Assembly.</title>
        <authorList>
            <person name="Stuart O.P."/>
            <person name="Cleave R."/>
            <person name="Magrath M.J.L."/>
            <person name="Mikheyev A.S."/>
        </authorList>
    </citation>
    <scope>NUCLEOTIDE SEQUENCE [LARGE SCALE GENOMIC DNA]</scope>
    <source>
        <strain evidence="2">Daus_M_001</strain>
        <tissue evidence="2">Leg muscle</tissue>
    </source>
</reference>
<dbReference type="EMBL" id="JARBHB010000003">
    <property type="protein sequence ID" value="KAJ8888947.1"/>
    <property type="molecule type" value="Genomic_DNA"/>
</dbReference>
<evidence type="ECO:0000256" key="1">
    <source>
        <dbReference type="SAM" id="MobiDB-lite"/>
    </source>
</evidence>
<evidence type="ECO:0000313" key="2">
    <source>
        <dbReference type="EMBL" id="KAJ8888947.1"/>
    </source>
</evidence>
<dbReference type="Proteomes" id="UP001159363">
    <property type="component" value="Chromosome 3"/>
</dbReference>
<feature type="region of interest" description="Disordered" evidence="1">
    <location>
        <begin position="308"/>
        <end position="328"/>
    </location>
</feature>
<comment type="caution">
    <text evidence="2">The sequence shown here is derived from an EMBL/GenBank/DDBJ whole genome shotgun (WGS) entry which is preliminary data.</text>
</comment>
<feature type="compositionally biased region" description="Polar residues" evidence="1">
    <location>
        <begin position="317"/>
        <end position="328"/>
    </location>
</feature>
<name>A0ABQ9HX44_9NEOP</name>
<protein>
    <submittedName>
        <fullName evidence="2">Uncharacterized protein</fullName>
    </submittedName>
</protein>
<proteinExistence type="predicted"/>
<keyword evidence="3" id="KW-1185">Reference proteome</keyword>
<accession>A0ABQ9HX44</accession>
<gene>
    <name evidence="2" type="ORF">PR048_008441</name>
</gene>